<dbReference type="FunFam" id="2.30.33.40:FF:000001">
    <property type="entry name" value="10 kDa chaperonin"/>
    <property type="match status" value="1"/>
</dbReference>
<dbReference type="SMART" id="SM00883">
    <property type="entry name" value="Cpn10"/>
    <property type="match status" value="1"/>
</dbReference>
<organism evidence="5">
    <name type="scientific">Dictyoglomus thermophilum</name>
    <dbReference type="NCBI Taxonomy" id="14"/>
    <lineage>
        <taxon>Bacteria</taxon>
        <taxon>Pseudomonadati</taxon>
        <taxon>Dictyoglomota</taxon>
        <taxon>Dictyoglomia</taxon>
        <taxon>Dictyoglomales</taxon>
        <taxon>Dictyoglomaceae</taxon>
        <taxon>Dictyoglomus</taxon>
    </lineage>
</organism>
<dbReference type="SUPFAM" id="SSF50129">
    <property type="entry name" value="GroES-like"/>
    <property type="match status" value="1"/>
</dbReference>
<protein>
    <recommendedName>
        <fullName evidence="3">Co-chaperonin GroES</fullName>
    </recommendedName>
    <alternativeName>
        <fullName evidence="3">10 kDa chaperonin</fullName>
    </alternativeName>
    <alternativeName>
        <fullName evidence="3">Chaperonin-10</fullName>
        <shortName evidence="3">Cpn10</shortName>
    </alternativeName>
</protein>
<dbReference type="Gene3D" id="2.30.33.40">
    <property type="entry name" value="GroES chaperonin"/>
    <property type="match status" value="1"/>
</dbReference>
<comment type="subunit">
    <text evidence="3">Heptamer of 7 subunits arranged in a ring. Interacts with the chaperonin GroEL.</text>
</comment>
<evidence type="ECO:0000256" key="1">
    <source>
        <dbReference type="ARBA" id="ARBA00006975"/>
    </source>
</evidence>
<dbReference type="Pfam" id="PF00166">
    <property type="entry name" value="Cpn10"/>
    <property type="match status" value="1"/>
</dbReference>
<dbReference type="GO" id="GO:0051087">
    <property type="term" value="F:protein-folding chaperone binding"/>
    <property type="evidence" value="ECO:0007669"/>
    <property type="project" value="TreeGrafter"/>
</dbReference>
<dbReference type="CDD" id="cd00320">
    <property type="entry name" value="cpn10"/>
    <property type="match status" value="1"/>
</dbReference>
<dbReference type="GO" id="GO:0005524">
    <property type="term" value="F:ATP binding"/>
    <property type="evidence" value="ECO:0007669"/>
    <property type="project" value="InterPro"/>
</dbReference>
<dbReference type="InterPro" id="IPR020818">
    <property type="entry name" value="Chaperonin_GroES"/>
</dbReference>
<comment type="caution">
    <text evidence="5">The sequence shown here is derived from an EMBL/GenBank/DDBJ whole genome shotgun (WGS) entry which is preliminary data.</text>
</comment>
<dbReference type="EMBL" id="DTIN01000004">
    <property type="protein sequence ID" value="HFX12556.1"/>
    <property type="molecule type" value="Genomic_DNA"/>
</dbReference>
<comment type="similarity">
    <text evidence="1 3 4">Belongs to the GroES chaperonin family.</text>
</comment>
<comment type="function">
    <text evidence="3 4">Together with the chaperonin GroEL, plays an essential role in assisting protein folding. The GroEL-GroES system forms a nano-cage that allows encapsulation of the non-native substrate proteins and provides a physical environment optimized to promote and accelerate protein folding. GroES binds to the apical surface of the GroEL ring, thereby capping the opening of the GroEL channel.</text>
</comment>
<sequence>MKRVIPLEDRVLVKVIKEEEKTPTGIILPDVAKEKPQIAEVIEVGDDETIKVKKGDKIIFAKYSGTEIKVDDEDYLILSKGDILAKIEE</sequence>
<dbReference type="HAMAP" id="MF_00580">
    <property type="entry name" value="CH10"/>
    <property type="match status" value="1"/>
</dbReference>
<dbReference type="InterPro" id="IPR037124">
    <property type="entry name" value="Chaperonin_GroES_sf"/>
</dbReference>
<evidence type="ECO:0000313" key="5">
    <source>
        <dbReference type="EMBL" id="HFX12556.1"/>
    </source>
</evidence>
<dbReference type="AlphaFoldDB" id="A0A7C3RKP1"/>
<dbReference type="InterPro" id="IPR011032">
    <property type="entry name" value="GroES-like_sf"/>
</dbReference>
<dbReference type="GO" id="GO:0005737">
    <property type="term" value="C:cytoplasm"/>
    <property type="evidence" value="ECO:0007669"/>
    <property type="project" value="UniProtKB-SubCell"/>
</dbReference>
<gene>
    <name evidence="3" type="primary">groES</name>
    <name evidence="3" type="synonym">groS</name>
    <name evidence="5" type="ORF">ENW00_00110</name>
</gene>
<dbReference type="GO" id="GO:0044183">
    <property type="term" value="F:protein folding chaperone"/>
    <property type="evidence" value="ECO:0007669"/>
    <property type="project" value="InterPro"/>
</dbReference>
<keyword evidence="2 3" id="KW-0143">Chaperone</keyword>
<name>A0A7C3RKP1_DICTH</name>
<dbReference type="GO" id="GO:0046872">
    <property type="term" value="F:metal ion binding"/>
    <property type="evidence" value="ECO:0007669"/>
    <property type="project" value="TreeGrafter"/>
</dbReference>
<dbReference type="NCBIfam" id="NF001531">
    <property type="entry name" value="PRK00364.2-2"/>
    <property type="match status" value="1"/>
</dbReference>
<dbReference type="GO" id="GO:0051082">
    <property type="term" value="F:unfolded protein binding"/>
    <property type="evidence" value="ECO:0007669"/>
    <property type="project" value="TreeGrafter"/>
</dbReference>
<dbReference type="PRINTS" id="PR00297">
    <property type="entry name" value="CHAPERONIN10"/>
</dbReference>
<dbReference type="PANTHER" id="PTHR10772">
    <property type="entry name" value="10 KDA HEAT SHOCK PROTEIN"/>
    <property type="match status" value="1"/>
</dbReference>
<accession>A0A7C3RKP1</accession>
<keyword evidence="3" id="KW-0963">Cytoplasm</keyword>
<evidence type="ECO:0000256" key="4">
    <source>
        <dbReference type="RuleBase" id="RU000535"/>
    </source>
</evidence>
<reference evidence="5" key="1">
    <citation type="journal article" date="2020" name="mSystems">
        <title>Genome- and Community-Level Interaction Insights into Carbon Utilization and Element Cycling Functions of Hydrothermarchaeota in Hydrothermal Sediment.</title>
        <authorList>
            <person name="Zhou Z."/>
            <person name="Liu Y."/>
            <person name="Xu W."/>
            <person name="Pan J."/>
            <person name="Luo Z.H."/>
            <person name="Li M."/>
        </authorList>
    </citation>
    <scope>NUCLEOTIDE SEQUENCE [LARGE SCALE GENOMIC DNA]</scope>
    <source>
        <strain evidence="5">SpSt-81</strain>
    </source>
</reference>
<evidence type="ECO:0000256" key="3">
    <source>
        <dbReference type="HAMAP-Rule" id="MF_00580"/>
    </source>
</evidence>
<comment type="subcellular location">
    <subcellularLocation>
        <location evidence="3">Cytoplasm</location>
    </subcellularLocation>
</comment>
<dbReference type="PANTHER" id="PTHR10772:SF63">
    <property type="entry name" value="20 KDA CHAPERONIN, CHLOROPLASTIC"/>
    <property type="match status" value="1"/>
</dbReference>
<evidence type="ECO:0000256" key="2">
    <source>
        <dbReference type="ARBA" id="ARBA00023186"/>
    </source>
</evidence>
<proteinExistence type="inferred from homology"/>